<evidence type="ECO:0000256" key="2">
    <source>
        <dbReference type="PROSITE-ProRule" id="PRU01282"/>
    </source>
</evidence>
<evidence type="ECO:0000313" key="4">
    <source>
        <dbReference type="Proteomes" id="UP001500631"/>
    </source>
</evidence>
<evidence type="ECO:0000256" key="1">
    <source>
        <dbReference type="ARBA" id="ARBA00007198"/>
    </source>
</evidence>
<accession>A0ABP9MTN6</accession>
<dbReference type="InterPro" id="IPR006504">
    <property type="entry name" value="Tscrpt_reg_Spx/MgsR"/>
</dbReference>
<dbReference type="PANTHER" id="PTHR30041">
    <property type="entry name" value="ARSENATE REDUCTASE"/>
    <property type="match status" value="1"/>
</dbReference>
<dbReference type="EMBL" id="BAABKE010000005">
    <property type="protein sequence ID" value="GAA5101612.1"/>
    <property type="molecule type" value="Genomic_DNA"/>
</dbReference>
<dbReference type="RefSeq" id="WP_077925639.1">
    <property type="nucleotide sequence ID" value="NZ_BAABKE010000005.1"/>
</dbReference>
<dbReference type="Pfam" id="PF03960">
    <property type="entry name" value="ArsC"/>
    <property type="match status" value="1"/>
</dbReference>
<name>A0ABP9MTN6_9GAMM</name>
<reference evidence="4" key="1">
    <citation type="journal article" date="2019" name="Int. J. Syst. Evol. Microbiol.">
        <title>The Global Catalogue of Microorganisms (GCM) 10K type strain sequencing project: providing services to taxonomists for standard genome sequencing and annotation.</title>
        <authorList>
            <consortium name="The Broad Institute Genomics Platform"/>
            <consortium name="The Broad Institute Genome Sequencing Center for Infectious Disease"/>
            <person name="Wu L."/>
            <person name="Ma J."/>
        </authorList>
    </citation>
    <scope>NUCLEOTIDE SEQUENCE [LARGE SCALE GENOMIC DNA]</scope>
    <source>
        <strain evidence="4">JCM 18424</strain>
    </source>
</reference>
<dbReference type="Proteomes" id="UP001500631">
    <property type="component" value="Unassembled WGS sequence"/>
</dbReference>
<dbReference type="Gene3D" id="3.40.30.10">
    <property type="entry name" value="Glutaredoxin"/>
    <property type="match status" value="1"/>
</dbReference>
<dbReference type="SUPFAM" id="SSF52833">
    <property type="entry name" value="Thioredoxin-like"/>
    <property type="match status" value="1"/>
</dbReference>
<protein>
    <submittedName>
        <fullName evidence="3">ArsC family reductase</fullName>
    </submittedName>
</protein>
<dbReference type="NCBIfam" id="TIGR01617">
    <property type="entry name" value="arsC_related"/>
    <property type="match status" value="1"/>
</dbReference>
<evidence type="ECO:0000313" key="3">
    <source>
        <dbReference type="EMBL" id="GAA5101612.1"/>
    </source>
</evidence>
<organism evidence="3 4">
    <name type="scientific">Wohlfahrtiimonas larvae</name>
    <dbReference type="NCBI Taxonomy" id="1157986"/>
    <lineage>
        <taxon>Bacteria</taxon>
        <taxon>Pseudomonadati</taxon>
        <taxon>Pseudomonadota</taxon>
        <taxon>Gammaproteobacteria</taxon>
        <taxon>Cardiobacteriales</taxon>
        <taxon>Ignatzschineriaceae</taxon>
        <taxon>Wohlfahrtiimonas</taxon>
    </lineage>
</organism>
<comment type="caution">
    <text evidence="3">The sequence shown here is derived from an EMBL/GenBank/DDBJ whole genome shotgun (WGS) entry which is preliminary data.</text>
</comment>
<dbReference type="InterPro" id="IPR036249">
    <property type="entry name" value="Thioredoxin-like_sf"/>
</dbReference>
<sequence length="116" mass="13256">MIEVYGIPNCDTVKKARVWLTDNNIEFTFQDFKKITVETATIQNWIDAFGLDVVINKRGTTWRKLSDDEKALCESADTVIPLILSNLSMVKRPILVQDGKAVLIGFKAEDWAKYFQ</sequence>
<comment type="similarity">
    <text evidence="1 2">Belongs to the ArsC family.</text>
</comment>
<dbReference type="PANTHER" id="PTHR30041:SF8">
    <property type="entry name" value="PROTEIN YFFB"/>
    <property type="match status" value="1"/>
</dbReference>
<dbReference type="InterPro" id="IPR006660">
    <property type="entry name" value="Arsenate_reductase-like"/>
</dbReference>
<dbReference type="PROSITE" id="PS51353">
    <property type="entry name" value="ARSC"/>
    <property type="match status" value="1"/>
</dbReference>
<proteinExistence type="inferred from homology"/>
<keyword evidence="4" id="KW-1185">Reference proteome</keyword>
<gene>
    <name evidence="3" type="ORF">GCM10023338_17970</name>
</gene>